<comment type="caution">
    <text evidence="2">The sequence shown here is derived from an EMBL/GenBank/DDBJ whole genome shotgun (WGS) entry which is preliminary data.</text>
</comment>
<keyword evidence="1" id="KW-0812">Transmembrane</keyword>
<organism evidence="2 3">
    <name type="scientific">Pseudonocardia asaccharolytica DSM 44247 = NBRC 16224</name>
    <dbReference type="NCBI Taxonomy" id="1123024"/>
    <lineage>
        <taxon>Bacteria</taxon>
        <taxon>Bacillati</taxon>
        <taxon>Actinomycetota</taxon>
        <taxon>Actinomycetes</taxon>
        <taxon>Pseudonocardiales</taxon>
        <taxon>Pseudonocardiaceae</taxon>
        <taxon>Pseudonocardia</taxon>
    </lineage>
</organism>
<feature type="transmembrane region" description="Helical" evidence="1">
    <location>
        <begin position="60"/>
        <end position="86"/>
    </location>
</feature>
<name>A0A511CVK3_9PSEU</name>
<evidence type="ECO:0000256" key="1">
    <source>
        <dbReference type="SAM" id="Phobius"/>
    </source>
</evidence>
<dbReference type="AlphaFoldDB" id="A0A511CVK3"/>
<proteinExistence type="predicted"/>
<feature type="transmembrane region" description="Helical" evidence="1">
    <location>
        <begin position="92"/>
        <end position="112"/>
    </location>
</feature>
<protein>
    <submittedName>
        <fullName evidence="2">Uncharacterized protein</fullName>
    </submittedName>
</protein>
<gene>
    <name evidence="2" type="ORF">PA7_03240</name>
</gene>
<keyword evidence="1" id="KW-1133">Transmembrane helix</keyword>
<accession>A0A511CVK3</accession>
<feature type="transmembrane region" description="Helical" evidence="1">
    <location>
        <begin position="28"/>
        <end position="48"/>
    </location>
</feature>
<keyword evidence="3" id="KW-1185">Reference proteome</keyword>
<keyword evidence="1" id="KW-0472">Membrane</keyword>
<sequence length="121" mass="12467">MIVVRLVAGLTDDNPDAVFPVGSLPWELAGGVAGALLPVAVGIAVVRHRLFDIDRLIGRTVLLVVLSGCVAGIYLAVVALAGAWLAPVLGSAVELPAALLGAGLAEVLFAPLRSRLQRRVE</sequence>
<dbReference type="STRING" id="1123024.GCA_000423625_00578"/>
<reference evidence="2 3" key="1">
    <citation type="submission" date="2019-07" db="EMBL/GenBank/DDBJ databases">
        <title>Whole genome shotgun sequence of Pseudonocardia asaccharolytica NBRC 16224.</title>
        <authorList>
            <person name="Hosoyama A."/>
            <person name="Uohara A."/>
            <person name="Ohji S."/>
            <person name="Ichikawa N."/>
        </authorList>
    </citation>
    <scope>NUCLEOTIDE SEQUENCE [LARGE SCALE GENOMIC DNA]</scope>
    <source>
        <strain evidence="2 3">NBRC 16224</strain>
    </source>
</reference>
<dbReference type="Proteomes" id="UP000321328">
    <property type="component" value="Unassembled WGS sequence"/>
</dbReference>
<evidence type="ECO:0000313" key="2">
    <source>
        <dbReference type="EMBL" id="GEL16487.1"/>
    </source>
</evidence>
<dbReference type="EMBL" id="BJVI01000002">
    <property type="protein sequence ID" value="GEL16487.1"/>
    <property type="molecule type" value="Genomic_DNA"/>
</dbReference>
<evidence type="ECO:0000313" key="3">
    <source>
        <dbReference type="Proteomes" id="UP000321328"/>
    </source>
</evidence>